<organism evidence="1">
    <name type="scientific">Fusobacterium nucleatum CTI-6</name>
    <dbReference type="NCBI Taxonomy" id="1316587"/>
    <lineage>
        <taxon>Bacteria</taxon>
        <taxon>Fusobacteriati</taxon>
        <taxon>Fusobacteriota</taxon>
        <taxon>Fusobacteriia</taxon>
        <taxon>Fusobacteriales</taxon>
        <taxon>Fusobacteriaceae</taxon>
        <taxon>Fusobacterium</taxon>
    </lineage>
</organism>
<dbReference type="PATRIC" id="fig|1316587.3.peg.1908"/>
<gene>
    <name evidence="1" type="ORF">HMPREF1767_01918</name>
</gene>
<evidence type="ECO:0000313" key="1">
    <source>
        <dbReference type="EMBL" id="ERT46460.1"/>
    </source>
</evidence>
<dbReference type="AlphaFoldDB" id="U7TQ23"/>
<protein>
    <submittedName>
        <fullName evidence="1">Uncharacterized protein</fullName>
    </submittedName>
</protein>
<dbReference type="EMBL" id="AXNV01000021">
    <property type="protein sequence ID" value="ERT46460.1"/>
    <property type="molecule type" value="Genomic_DNA"/>
</dbReference>
<accession>U7TQ23</accession>
<comment type="caution">
    <text evidence="1">The sequence shown here is derived from an EMBL/GenBank/DDBJ whole genome shotgun (WGS) entry which is preliminary data.</text>
</comment>
<reference evidence="1" key="1">
    <citation type="submission" date="2013-10" db="EMBL/GenBank/DDBJ databases">
        <title>The Genome Sequence of Fusobacterium nucleatum CTI-6.</title>
        <authorList>
            <consortium name="The Broad Institute Genomics Platform"/>
            <person name="Earl A."/>
            <person name="Ward D."/>
            <person name="Feldgarden M."/>
            <person name="Gevers D."/>
            <person name="Kostic A."/>
            <person name="Garrett W."/>
            <person name="Young S.K."/>
            <person name="Zeng Q."/>
            <person name="Gargeya S."/>
            <person name="Fitzgerald M."/>
            <person name="Abouelleil A."/>
            <person name="Alvarado L."/>
            <person name="Berlin A.M."/>
            <person name="Chapman S.B."/>
            <person name="Gainer-Dewar J."/>
            <person name="Goldberg J."/>
            <person name="Gnerre S."/>
            <person name="Griggs A."/>
            <person name="Gujja S."/>
            <person name="Hansen M."/>
            <person name="Howarth C."/>
            <person name="Imamovic A."/>
            <person name="Ireland A."/>
            <person name="Larimer J."/>
            <person name="McCowan C."/>
            <person name="Murphy C."/>
            <person name="Pearson M."/>
            <person name="Poon T.W."/>
            <person name="Priest M."/>
            <person name="Roberts A."/>
            <person name="Saif S."/>
            <person name="Shea T."/>
            <person name="Sykes S."/>
            <person name="Wortman J."/>
            <person name="Nusbaum C."/>
            <person name="Birren B."/>
        </authorList>
    </citation>
    <scope>NUCLEOTIDE SEQUENCE [LARGE SCALE GENOMIC DNA]</scope>
    <source>
        <strain evidence="1">CTI-6</strain>
    </source>
</reference>
<sequence>MKIEYEKIEEILRNLINDCGENILLESNKMSSLLKDYFPRMDTERNLLLEVTKIGIWNKLISLKTKKKNLQISGLNECLESILKNTFIKEDIAIKLLEILADIFGLKNQLNCTKNNLEVTNLEIEKKESFMTRTFSFFGFGKKKDEKEKRTEESLKISSSKIKIVTEKDRMQAVELIYNLFTLEGKEADTILGKKIKNKVFSLDDKSIENILLIKGYSFDKIKDFDVLLEEVILNLGEMKKKMEKTVDIMISSMKGSEKKRKYMTPFILNSQFNILMCESEEEMFNFFLKAILYPFRYDEIVKKMMEKGERGFVKNLFYLGMESMLEETISTMEELNKKTEQILKIEDRIHLYIDEEFNSDNENDLEELVRGKYDKYIKKYPEFLEYKKFIEKYIKESKCTDLKKLDKLI</sequence>
<name>U7TQ23_FUSNU</name>
<proteinExistence type="predicted"/>